<organism evidence="1">
    <name type="scientific">Escherichia coli</name>
    <dbReference type="NCBI Taxonomy" id="562"/>
    <lineage>
        <taxon>Bacteria</taxon>
        <taxon>Pseudomonadati</taxon>
        <taxon>Pseudomonadota</taxon>
        <taxon>Gammaproteobacteria</taxon>
        <taxon>Enterobacterales</taxon>
        <taxon>Enterobacteriaceae</taxon>
        <taxon>Escherichia</taxon>
    </lineage>
</organism>
<accession>A0A1Y1CSH5</accession>
<dbReference type="RefSeq" id="WP_039021965.1">
    <property type="nucleotide sequence ID" value="NZ_AP018140.1"/>
</dbReference>
<reference evidence="1" key="3">
    <citation type="journal article" date="2019" name="Antimicrob. Agents Chemother.">
        <title>Spreading Patterns of NDM-Producing Enterobacteriaceae in Clinical and Environmental Settings in Yangon, Myanmar.</title>
        <authorList>
            <person name="Sugawara Y."/>
            <person name="Akeda Y."/>
            <person name="Hagiya H."/>
            <person name="Sakamoto N."/>
            <person name="Takeuchi D."/>
            <person name="Shanmugakani R.K."/>
            <person name="Motooka D."/>
            <person name="Nishi I."/>
            <person name="Zin K.N."/>
            <person name="Aye M.M."/>
            <person name="Myint T."/>
            <person name="Tomono K."/>
            <person name="Hamada S."/>
        </authorList>
    </citation>
    <scope>NUCLEOTIDE SEQUENCE</scope>
    <source>
        <strain evidence="1">M110</strain>
        <plasmid evidence="1">pM110_FII</plasmid>
    </source>
</reference>
<protein>
    <submittedName>
        <fullName evidence="1">Uncharacterized protein</fullName>
    </submittedName>
</protein>
<dbReference type="AlphaFoldDB" id="A0A1Y1CSH5"/>
<reference evidence="2 3" key="2">
    <citation type="submission" date="2018-04" db="EMBL/GenBank/DDBJ databases">
        <title>Large scale genomics of bovine and human commensal E. coli to reveal the emerging process of EHEC.</title>
        <authorList>
            <person name="Arimizu Y."/>
            <person name="Ogura Y."/>
        </authorList>
    </citation>
    <scope>NUCLEOTIDE SEQUENCE [LARGE SCALE GENOMIC DNA]</scope>
    <source>
        <strain evidence="2 3">ECSC038</strain>
    </source>
</reference>
<geneLocation type="plasmid" evidence="1">
    <name>pM110_FII</name>
</geneLocation>
<name>A0A1Y1CSH5_ECOLX</name>
<sequence>MSNNIKYGSRILDMGVLLEMKALVNANGGVSRCIMECRQLACEVCHSQQLLDKLSCIDDWLCRFSSIMYHRFDKEQIQWREDVDRDYPREKVYIFSPDNVSVHNNDIKDSANNTSGITVSITASKICAGQKEFDAFLKLAEKLRENPTGN</sequence>
<evidence type="ECO:0000313" key="3">
    <source>
        <dbReference type="Proteomes" id="UP000300926"/>
    </source>
</evidence>
<keyword evidence="1" id="KW-0614">Plasmid</keyword>
<dbReference type="EMBL" id="BFIH01000065">
    <property type="protein sequence ID" value="GCO39485.1"/>
    <property type="molecule type" value="Genomic_DNA"/>
</dbReference>
<evidence type="ECO:0000313" key="1">
    <source>
        <dbReference type="EMBL" id="BAX83204.1"/>
    </source>
</evidence>
<dbReference type="EMBL" id="AP018140">
    <property type="protein sequence ID" value="BAX83204.1"/>
    <property type="molecule type" value="Genomic_DNA"/>
</dbReference>
<gene>
    <name evidence="2" type="ORF">ExPECSC038_03783</name>
</gene>
<dbReference type="Proteomes" id="UP000300926">
    <property type="component" value="Unassembled WGS sequence"/>
</dbReference>
<reference evidence="1" key="1">
    <citation type="journal article" date="2017" name="PLoS ONE">
        <title>Genetic characterization of blaNDM-harboring plasmids in carbapenem-resistant Escherichia coli from Myanmar.</title>
        <authorList>
            <person name="Sugawara Y."/>
            <person name="Akeda Y."/>
            <person name="Sakamoto N."/>
            <person name="Takeuchi D."/>
            <person name="Motooka D."/>
            <person name="Nakamura S."/>
            <person name="Hagiya H."/>
            <person name="Yamamoto N."/>
            <person name="Nishi I."/>
            <person name="Yoshida H."/>
            <person name="Okada K."/>
            <person name="Zin K.N."/>
            <person name="Aye M.M."/>
            <person name="Tomono K."/>
            <person name="Hamada S."/>
        </authorList>
    </citation>
    <scope>NUCLEOTIDE SEQUENCE</scope>
    <source>
        <strain evidence="1">M110</strain>
        <plasmid evidence="1">pM110_FII</plasmid>
    </source>
</reference>
<evidence type="ECO:0000313" key="2">
    <source>
        <dbReference type="EMBL" id="GCO39485.1"/>
    </source>
</evidence>
<proteinExistence type="predicted"/>